<dbReference type="InterPro" id="IPR036526">
    <property type="entry name" value="C-N_Hydrolase_sf"/>
</dbReference>
<dbReference type="EC" id="6.3.5.1" evidence="3"/>
<dbReference type="GO" id="GO:0003952">
    <property type="term" value="F:NAD+ synthase (glutamine-hydrolyzing) activity"/>
    <property type="evidence" value="ECO:0007669"/>
    <property type="project" value="UniProtKB-EC"/>
</dbReference>
<evidence type="ECO:0000313" key="11">
    <source>
        <dbReference type="Proteomes" id="UP000824238"/>
    </source>
</evidence>
<protein>
    <recommendedName>
        <fullName evidence="3">NAD(+) synthase (glutamine-hydrolyzing)</fullName>
        <ecNumber evidence="3">6.3.5.1</ecNumber>
    </recommendedName>
</protein>
<feature type="domain" description="CN hydrolase" evidence="9">
    <location>
        <begin position="6"/>
        <end position="262"/>
    </location>
</feature>
<dbReference type="InterPro" id="IPR022310">
    <property type="entry name" value="NAD/GMP_synthase"/>
</dbReference>
<evidence type="ECO:0000256" key="5">
    <source>
        <dbReference type="ARBA" id="ARBA00022741"/>
    </source>
</evidence>
<comment type="similarity">
    <text evidence="2">In the C-terminal section; belongs to the NAD synthetase family.</text>
</comment>
<evidence type="ECO:0000256" key="1">
    <source>
        <dbReference type="ARBA" id="ARBA00005188"/>
    </source>
</evidence>
<dbReference type="GO" id="GO:0005524">
    <property type="term" value="F:ATP binding"/>
    <property type="evidence" value="ECO:0007669"/>
    <property type="project" value="UniProtKB-KW"/>
</dbReference>
<dbReference type="NCBIfam" id="TIGR00552">
    <property type="entry name" value="nadE"/>
    <property type="match status" value="1"/>
</dbReference>
<dbReference type="EMBL" id="DVHH01000043">
    <property type="protein sequence ID" value="HIR54287.1"/>
    <property type="molecule type" value="Genomic_DNA"/>
</dbReference>
<dbReference type="AlphaFoldDB" id="A0A9D1DK70"/>
<keyword evidence="4 8" id="KW-0436">Ligase</keyword>
<evidence type="ECO:0000259" key="9">
    <source>
        <dbReference type="PROSITE" id="PS50263"/>
    </source>
</evidence>
<name>A0A9D1DK70_9FIRM</name>
<dbReference type="Gene3D" id="1.10.10.1140">
    <property type="entry name" value="Glutamine-dependent NAD+ synthetase, C-terminal domain"/>
    <property type="match status" value="1"/>
</dbReference>
<dbReference type="CDD" id="cd00553">
    <property type="entry name" value="NAD_synthase"/>
    <property type="match status" value="1"/>
</dbReference>
<dbReference type="GO" id="GO:0005737">
    <property type="term" value="C:cytoplasm"/>
    <property type="evidence" value="ECO:0007669"/>
    <property type="project" value="InterPro"/>
</dbReference>
<dbReference type="Gene3D" id="3.60.110.10">
    <property type="entry name" value="Carbon-nitrogen hydrolase"/>
    <property type="match status" value="1"/>
</dbReference>
<dbReference type="SUPFAM" id="SSF52402">
    <property type="entry name" value="Adenine nucleotide alpha hydrolases-like"/>
    <property type="match status" value="1"/>
</dbReference>
<dbReference type="InterPro" id="IPR014445">
    <property type="entry name" value="Gln-dep_NAD_synthase"/>
</dbReference>
<comment type="pathway">
    <text evidence="1">Cofactor biosynthesis; NAD(+) biosynthesis; NAD(+) from deamido-NAD(+) (L-Gln route): step 1/1.</text>
</comment>
<dbReference type="InterPro" id="IPR003010">
    <property type="entry name" value="C-N_Hydrolase"/>
</dbReference>
<comment type="caution">
    <text evidence="10">The sequence shown here is derived from an EMBL/GenBank/DDBJ whole genome shotgun (WGS) entry which is preliminary data.</text>
</comment>
<evidence type="ECO:0000256" key="8">
    <source>
        <dbReference type="RuleBase" id="RU003811"/>
    </source>
</evidence>
<reference evidence="10" key="1">
    <citation type="submission" date="2020-10" db="EMBL/GenBank/DDBJ databases">
        <authorList>
            <person name="Gilroy R."/>
        </authorList>
    </citation>
    <scope>NUCLEOTIDE SEQUENCE</scope>
    <source>
        <strain evidence="10">ChiGjej3B3-7149</strain>
    </source>
</reference>
<dbReference type="Pfam" id="PF02540">
    <property type="entry name" value="NAD_synthase"/>
    <property type="match status" value="1"/>
</dbReference>
<sequence length="614" mass="66486">MKDGFIKAAAAAPELRVADPKYNTEKIVECIEEAKAAGVKVLVFPELALTGATCGHLYYQRYLLDAALEGLGRVAAATAEGDMLVVVGLPLRANGAVYSAAAVVSRGEVLGFTARSNVRGTPFASLAPGEIIDISLDFEDYCCLGAETLFCADSMDELAVGVQFAADRRLPLPPTAAMCAAGATVVCELSDEPMSVQSAFETRRALENETKRLHYGTVYAAPGSGESTTDKSYSGLCLVVDDGETLAECEQGSGMAVSEIDVQNLSGARMREATFASLPAAPVARYSWGLESAETKITRRIKREPFVPDEGIAEFAARCLDIQATGLIKRMEYTNCWRPVIGVSGGVDSTLVMLACAHAMDRVGLPRQNIVAVTMPCFGTTDRTKNNAVTIAERLGAELRIIPIGESVKKHFETIGHDFDDHSVVFVNAQARERTMVLLDIANKVNGLDVGTKDLSEQADGWCTYNGDQISNYDINAGLTKTMVRAVVKHIADTCEDAELAAALHDIWDTPVTPELLPIGDEGELLQKSEDSVGPYILQDFFLWHMVMRGGSPEKVLRLAELAFEGEFTRAELIHWLRSYCRRFFVQQFKRSASADGPAVMGFTLSPRDGHKMP</sequence>
<dbReference type="CDD" id="cd07570">
    <property type="entry name" value="GAT_Gln-NAD-synth"/>
    <property type="match status" value="1"/>
</dbReference>
<dbReference type="Pfam" id="PF00795">
    <property type="entry name" value="CN_hydrolase"/>
    <property type="match status" value="1"/>
</dbReference>
<dbReference type="NCBIfam" id="NF002730">
    <property type="entry name" value="PRK02628.1"/>
    <property type="match status" value="1"/>
</dbReference>
<dbReference type="PIRSF" id="PIRSF006630">
    <property type="entry name" value="NADS_GAT"/>
    <property type="match status" value="1"/>
</dbReference>
<dbReference type="GO" id="GO:0004359">
    <property type="term" value="F:glutaminase activity"/>
    <property type="evidence" value="ECO:0007669"/>
    <property type="project" value="InterPro"/>
</dbReference>
<dbReference type="InterPro" id="IPR003694">
    <property type="entry name" value="NAD_synthase"/>
</dbReference>
<evidence type="ECO:0000256" key="6">
    <source>
        <dbReference type="ARBA" id="ARBA00022840"/>
    </source>
</evidence>
<organism evidence="10 11">
    <name type="scientific">Candidatus Scatomorpha intestinigallinarum</name>
    <dbReference type="NCBI Taxonomy" id="2840923"/>
    <lineage>
        <taxon>Bacteria</taxon>
        <taxon>Bacillati</taxon>
        <taxon>Bacillota</taxon>
        <taxon>Clostridia</taxon>
        <taxon>Eubacteriales</taxon>
        <taxon>Candidatus Scatomorpha</taxon>
    </lineage>
</organism>
<evidence type="ECO:0000256" key="2">
    <source>
        <dbReference type="ARBA" id="ARBA00007145"/>
    </source>
</evidence>
<dbReference type="Gene3D" id="3.40.50.620">
    <property type="entry name" value="HUPs"/>
    <property type="match status" value="1"/>
</dbReference>
<keyword evidence="6 8" id="KW-0067">ATP-binding</keyword>
<keyword evidence="5 8" id="KW-0547">Nucleotide-binding</keyword>
<dbReference type="InterPro" id="IPR014729">
    <property type="entry name" value="Rossmann-like_a/b/a_fold"/>
</dbReference>
<evidence type="ECO:0000313" key="10">
    <source>
        <dbReference type="EMBL" id="HIR54287.1"/>
    </source>
</evidence>
<gene>
    <name evidence="10" type="ORF">IAD36_01625</name>
</gene>
<dbReference type="PROSITE" id="PS50263">
    <property type="entry name" value="CN_HYDROLASE"/>
    <property type="match status" value="1"/>
</dbReference>
<dbReference type="GO" id="GO:0009435">
    <property type="term" value="P:NAD+ biosynthetic process"/>
    <property type="evidence" value="ECO:0007669"/>
    <property type="project" value="InterPro"/>
</dbReference>
<dbReference type="PANTHER" id="PTHR23090:SF9">
    <property type="entry name" value="GLUTAMINE-DEPENDENT NAD(+) SYNTHETASE"/>
    <property type="match status" value="1"/>
</dbReference>
<dbReference type="SUPFAM" id="SSF56317">
    <property type="entry name" value="Carbon-nitrogen hydrolase"/>
    <property type="match status" value="1"/>
</dbReference>
<keyword evidence="7 8" id="KW-0520">NAD</keyword>
<evidence type="ECO:0000256" key="4">
    <source>
        <dbReference type="ARBA" id="ARBA00022598"/>
    </source>
</evidence>
<proteinExistence type="inferred from homology"/>
<accession>A0A9D1DK70</accession>
<feature type="non-terminal residue" evidence="10">
    <location>
        <position position="614"/>
    </location>
</feature>
<evidence type="ECO:0000256" key="3">
    <source>
        <dbReference type="ARBA" id="ARBA00012743"/>
    </source>
</evidence>
<reference evidence="10" key="2">
    <citation type="journal article" date="2021" name="PeerJ">
        <title>Extensive microbial diversity within the chicken gut microbiome revealed by metagenomics and culture.</title>
        <authorList>
            <person name="Gilroy R."/>
            <person name="Ravi A."/>
            <person name="Getino M."/>
            <person name="Pursley I."/>
            <person name="Horton D.L."/>
            <person name="Alikhan N.F."/>
            <person name="Baker D."/>
            <person name="Gharbi K."/>
            <person name="Hall N."/>
            <person name="Watson M."/>
            <person name="Adriaenssens E.M."/>
            <person name="Foster-Nyarko E."/>
            <person name="Jarju S."/>
            <person name="Secka A."/>
            <person name="Antonio M."/>
            <person name="Oren A."/>
            <person name="Chaudhuri R.R."/>
            <person name="La Ragione R."/>
            <person name="Hildebrand F."/>
            <person name="Pallen M.J."/>
        </authorList>
    </citation>
    <scope>NUCLEOTIDE SEQUENCE</scope>
    <source>
        <strain evidence="10">ChiGjej3B3-7149</strain>
    </source>
</reference>
<dbReference type="InterPro" id="IPR041856">
    <property type="entry name" value="NAD+_synth_C"/>
</dbReference>
<dbReference type="Proteomes" id="UP000824238">
    <property type="component" value="Unassembled WGS sequence"/>
</dbReference>
<dbReference type="PANTHER" id="PTHR23090">
    <property type="entry name" value="NH 3 /GLUTAMINE-DEPENDENT NAD + SYNTHETASE"/>
    <property type="match status" value="1"/>
</dbReference>
<comment type="similarity">
    <text evidence="8">Belongs to the NAD synthetase family.</text>
</comment>
<evidence type="ECO:0000256" key="7">
    <source>
        <dbReference type="ARBA" id="ARBA00023027"/>
    </source>
</evidence>